<evidence type="ECO:0000256" key="3">
    <source>
        <dbReference type="ARBA" id="ARBA00022553"/>
    </source>
</evidence>
<dbReference type="PROSITE" id="PS00012">
    <property type="entry name" value="PHOSPHOPANTETHEINE"/>
    <property type="match status" value="4"/>
</dbReference>
<dbReference type="InterPro" id="IPR020806">
    <property type="entry name" value="PKS_PP-bd"/>
</dbReference>
<dbReference type="Gene3D" id="3.30.559.30">
    <property type="entry name" value="Nonribosomal peptide synthetase, condensation domain"/>
    <property type="match status" value="8"/>
</dbReference>
<dbReference type="InterPro" id="IPR025110">
    <property type="entry name" value="AMP-bd_C"/>
</dbReference>
<evidence type="ECO:0000259" key="6">
    <source>
        <dbReference type="PROSITE" id="PS50075"/>
    </source>
</evidence>
<dbReference type="InterPro" id="IPR010071">
    <property type="entry name" value="AA_adenyl_dom"/>
</dbReference>
<dbReference type="Pfam" id="PF00501">
    <property type="entry name" value="AMP-binding"/>
    <property type="match status" value="5"/>
</dbReference>
<dbReference type="PROSITE" id="PS50075">
    <property type="entry name" value="CARRIER"/>
    <property type="match status" value="5"/>
</dbReference>
<protein>
    <submittedName>
        <fullName evidence="7">Non-ribosomal peptide synthase/polyketide synthase</fullName>
    </submittedName>
</protein>
<dbReference type="CDD" id="cd19531">
    <property type="entry name" value="LCL_NRPS-like"/>
    <property type="match status" value="3"/>
</dbReference>
<dbReference type="CDD" id="cd19543">
    <property type="entry name" value="DCL_NRPS"/>
    <property type="match status" value="2"/>
</dbReference>
<dbReference type="Gene3D" id="3.30.300.30">
    <property type="match status" value="5"/>
</dbReference>
<dbReference type="Gene3D" id="3.40.50.980">
    <property type="match status" value="10"/>
</dbReference>
<keyword evidence="3" id="KW-0597">Phosphoprotein</keyword>
<feature type="domain" description="Carrier" evidence="6">
    <location>
        <begin position="6007"/>
        <end position="6081"/>
    </location>
</feature>
<proteinExistence type="predicted"/>
<dbReference type="SUPFAM" id="SSF56801">
    <property type="entry name" value="Acetyl-CoA synthetase-like"/>
    <property type="match status" value="5"/>
</dbReference>
<dbReference type="RefSeq" id="WP_345400306.1">
    <property type="nucleotide sequence ID" value="NZ_BAABHG010000011.1"/>
</dbReference>
<dbReference type="Gene3D" id="3.30.559.10">
    <property type="entry name" value="Chloramphenicol acetyltransferase-like domain"/>
    <property type="match status" value="8"/>
</dbReference>
<keyword evidence="4" id="KW-0677">Repeat</keyword>
<feature type="domain" description="Carrier" evidence="6">
    <location>
        <begin position="3497"/>
        <end position="3571"/>
    </location>
</feature>
<accession>A0ABW5GRK2</accession>
<dbReference type="EMBL" id="JBHUKU010000021">
    <property type="protein sequence ID" value="MFD2463476.1"/>
    <property type="molecule type" value="Genomic_DNA"/>
</dbReference>
<dbReference type="NCBIfam" id="NF004282">
    <property type="entry name" value="PRK05691.1"/>
    <property type="match status" value="5"/>
</dbReference>
<dbReference type="Pfam" id="PF00668">
    <property type="entry name" value="Condensation"/>
    <property type="match status" value="8"/>
</dbReference>
<keyword evidence="5" id="KW-0045">Antibiotic biosynthesis</keyword>
<dbReference type="Gene3D" id="2.30.38.10">
    <property type="entry name" value="Luciferase, Domain 3"/>
    <property type="match status" value="5"/>
</dbReference>
<dbReference type="NCBIfam" id="TIGR01733">
    <property type="entry name" value="AA-adenyl-dom"/>
    <property type="match status" value="5"/>
</dbReference>
<comment type="caution">
    <text evidence="7">The sequence shown here is derived from an EMBL/GenBank/DDBJ whole genome shotgun (WGS) entry which is preliminary data.</text>
</comment>
<dbReference type="PROSITE" id="PS00455">
    <property type="entry name" value="AMP_BINDING"/>
    <property type="match status" value="4"/>
</dbReference>
<dbReference type="PANTHER" id="PTHR45527">
    <property type="entry name" value="NONRIBOSOMAL PEPTIDE SYNTHETASE"/>
    <property type="match status" value="1"/>
</dbReference>
<feature type="domain" description="Carrier" evidence="6">
    <location>
        <begin position="996"/>
        <end position="1070"/>
    </location>
</feature>
<sequence length="6513" mass="707291">MDTSSSHAERLANLPEHLREAALRRLAGNAAAPAERIPAVDRNGPLPLSFAQQRLWFLHEFEPDSHDYNTVRVLRLRGPVDVAAVRAALTGLVARHESLRTVFRAEDGRASQIVLPATDVALSVVEAPESDVDSLLTEEAARPFDLRTGPLLRASLVSSAEDEHVLALSMHHIVTDGWSMGVLAEELGALYSAAVRGGSAELPALPVGYGDYAAWQRARTTELDTRLDYWRAQLAGLVPLELPTDRPRPTVRSSRGSALGFAVPGELVSGLRALARDHGASLFMVLTAAVQVLLARYSGERDVAVGTVTSGRSRPELERLVGFFVNTVVLRSTVEGSFTDLMTRVRATVLDAFAHDEVPFERVVDALDPGRDLSRTPLVQAMVVLQNAPDRPLDLPGVRVEELDPPCLTAAFDLTVEFRERAAGLAGTLNYSTELFDEDTMRRLAEHLLVLLRGILADPGRAVDDLPLLAPAELDRVTIDWNDTARAYPAELSVHEVFQRRVRRAPDATALVFDDRRVTYGELNARANQVAHHLLSLGIGRGSLVGLCVERGPGLVIGLLGILKAGAGYVPLDPAYPDDRLAYLITDTGTSVVVTDAALASRFPDPLTPVRLDEDLPVLASYPAEDPHSDAGGGDVLCVMYTSGTSGLPKGVVSEHRAVLRTFLGTDFIDFGPDQVFLSTAPVSWDAFLLELWPALLHGGTCVFQPGQTPDPDRIEDLVARHGVTTLWLSAGLFNFMVDNHPAVFRGVRQVMTGGEAASAGHVDRARRRFPWLRLVNGYGPVESMVFATTHEIRTPAGTATSIPIGRPIANTRVYVLDSRHSPVPIGLAGEVYLGGDGLARGYLNQPELTARRFVRLTVGGRSERLYRTGDLARWLPGGELEFLGRADEQVKIRGFRVEPAEVEAALLRHPGLAAAAVVATEEAASHRRLVAYLVGVDGARPDPGEVRAFLDRELPGYLVPSVLMPVDALPRTANGKLDRSALPAPEARAVTGFVAPRDEVERVLAEVWAEVLGVERVGVEDNFFELGGDSILSLQVVAAARRHGLRLTSKELFRRQTVAALATDLSVADTTRLADRSTVVGEAPLTPIQRWFFETVTETPEHFTQSVFLELTEDVDEAALRAAVAALLAHHDALRMRFEPAEGTWRQHNPEAETHEVFRRIAASTVEEMARHALAAQSGMDLTGGPLVRVLLFDRARLFIAAHHLVVDGVSWRVLVSDLESAYHQALAGAEIDLGEKTTSFLDWARRLERHAATGALEGELEYWTNHGSEPLPVDHVGANTVGSARSVSVSLGVAETDSLLHKVPGAFRTQINDVLLTALGRVLSEWTGRARVAVVLEGHGREELFDDVDVSRTVGWFTSLFPLALDVPAADWGTTVKSVKEQLRAVPQRGFGYGALRYLAGAAELAADPYPRISFNYHGQLDFDGGDTRLVRGRLPGIGRDHHADLIRPNLLDVVGMVEGGRLEFVWSYSANVHDEATIATLAERFVAALGELVAFCADGNAGGCTPSDFPLVSLTQDQVDLLVGSGREVEDVYPLTPTQSGMLFHSLVESGNGVYFNQICVALDGIPDPEVFGRAWQCVVDRVPVLRSSVVWDGVPEPVQVVHRDVSLPITHLDWRHLTETEQRHQFDFVVEHERKQGADLSTPPLLRVVIARTSDTGVRLGLVFHHILLDGWSLGQVVDDLFTCYAALHDGEQPEPSRRRPFRDHVAWLRGQDLALAEAHWRRELAGFESPTRLPFDRPAVDAHGTYSGGRTVIELSEEDSRRLFDWAREHRLTVNAVVEGAWAVLLSRYSGDREVCFGTTVAGRPADVPGVESMVGMFINTLPVRVPVDGDRDLVSWLRAVRDRAVDSRQFDYVSLAQAQSWSETTGSLFDSLVTSENYPFDEGTAELQGIRTVEVAALESTNYPLSVNAHAGRRLELLVRYDEAVFDASTVERLGAHLHRLLREIIAGAERVADLTMLTEPERRDLADWNDTGHEIPDTTLPALFAEQVRRTPDAVAVVFDGAALTYRELDERADRLAHVLAGRGAGPDVLVGVLLHRGFDLVVALLGIHKAGAAYLPLDPDYPMDRLEFMVADSGAPIIVTDARLRDRLADRGSVVCVDETPAGPVPPAPTPLPAHAAYCIYTSGSTGRPKGVVISHAAVVNRLLWMQAEYRLTAEDRVLQKTPSSSDISVWEFFWPLIVGATLVVARPEGHRDPAYLARVIREERVSTVHFVPSMLRAFVAEPTAAGLPSLRRVLASGEALPADLRDAALLVLGAPLHNLYGPTEAAVDVTSWACRAGTSTVPIGRPLWNTEVHVLDGDLRQVPVGVPGELYLAGVQLARGYHGRAGLTAERFVANPFAPGGRMYRTGDLARWAADGSVEYLGRTDDQVKIRGFRIELGEIEAVLTQHPDVTAAAVVLRDGRLVAYLTGPAGDVRPYLAERLPEHMVPATFVRLDTMPLTPAGKTDRRALPTTEVEPDTGYVAPRTEVERALADIWAEALGVRRVGVADDFFALGGDSLLSIRVLSRVRAKFGVGLSPRALFDARTVGAFAVTVAGSHQNTTDPIVPVDRTGPLPLSFGQQRLWFLDEFRPGGVEYNSVAGVRMRGTLDVDRLASALTTLVARHESLRTTFDSVDGRGVQIVRPPFDLALARADLTGAEDQESRCEDILAAEIARPFELRTGPLIRAKLIRMSATDHILVLVLHHIVTDGWSMGVLADELGALYESRTLDPLPVQYPDFAVWQRERLSGEVGRRLLDYWRERLAGIAPLELPTDRPRSTVATADGATARFQVPADVVTRLKRIGQEHDATLFMVLVAATQVVLGRWSGQRDVAVGTASSGRGRSELEGLVGFFVNTLVLRSDVDGALSFGEFLDQVRGTVLDAFAHDEVPFEWLVDELVPVRDPGRDPLVQARVIMQNTPMQGLGLGDLRLSELNVRPATAINELLVNYEERDGAVTGVISYRTGLFDESTMERMAGHLRVLLAGIADDPARTVGALPLMTRTERQALTTSSTGPEQAVPHGLSVHRLVEEQVVRSPGAVAVVCGDESLSYAELDARANRLARFLIGRGVGRDVLVGLCFERSLDAVVGMLGVLKAGGAYVPLDPAYPADRLAFMVRDARPALVLTQQGLAGRFEVPVVSLDTDGEEIARYPETAPEVPVVPGDAAYVIYTSGSSGVPKGVVVEHRSVVDYLSWTGSSYSGAAGRVLVHSSFSFDLTVTGLFTPLTVGGCAVLGALDESDVTAGSGCALLKGTPSHLPMLTALPAGYSPTEQLLLGGEALVGEALNEWRAAHPSVTVLNVYGPTEATVNCAEYRIEPGQEVLPGPVPFGRPQGNARLYVLDALLRPVPVGVAGELYISGAGLARGYLNRAGLTAERFVADPFVAGERMYRSGDLARWNADGELVFAGRADDQVKVRGYRIELGEVEAALVARPGVSGAAVIVRDDRLVAYVVSTVDVEDVRASVANVLPAYMVPSVFVVLDRLPLTTHGKLDRTALPEPETTAKTGYVAPRNDIEQTLADLWAEVLGVERVGVEDNFFELGGDSILSIQVIARARRVGLRFTSQQLFLRQTIAALAPDVAVDVVATADDRSVVAGEVPLTPIQRWFFETVTEDRAHFNQSVYVDLVDGVDEGALRSAVAAVVAQHDALRMRFARADGVWRQENAAVESADVLVRVEVSSVEDEENAIAVAQRGLELRAGPLLRAVLVNGERLFVVVHHLVVDGVSWRILLGDLETAYRQAAEGREIDLGSKTTSFRDWARRLETHAAAGGFDDQLGWWSEVRGAELPVDHAGANTVGSARSVSVSLGEAETDALLHQVPAVYRTQINDVLLTALGRVLADWTGRDRVAVELEGHGREELFDDVDVSRTVGWFTTRYPIVLDVPATDWGTTVKSVKEQLRSVPQRGFGYGALRYLRTADALAKTPYPQISFNYLGQFAANPGDGLYRGFRPAAGGNRAEGQLRPRLLDVVGTVEDGRLEFVWSYSSNIHDEATITAVAREFAAALGGLVAHCAEENAGGCTPSDFPLVSLTQDQVDGLVGAGREVEDVYPLTPTQSGMLFHSLAESEAGAYFNQASVALDGIPDPEVFGRAWQCVVDRVPVLRSSVVWDGVPEPVQVVRREVRLPITQLDWRHLDDAGQGRELASYLERDRAARLDFAAAPLARLAVARLTDTRIRFVWTCHHILLDGWSTAQVLAEVFVHYFALRGEDRHPAHTRPPFRDYVAWLREQDPALAEAYWRRELAGFASPTRLPFDRVPFEAHQARSASMLSILLSEVDSQRLYEWAREHRLTVNAVIEGAWAVLLSQYSGDRAVCFGATVAGRPAEVPGIESMVGLFINTLPVRVAVDDDRDLVSWLRALQDRLVESRRFEYSSLAQVQSWAGVPGGSLFDSIVVFENFPVDEGSVTERGIEVVDVVAGGNNNFPLTLNAHADQRLRLRLYYDRDLFDPATIDRLGGHLRRVLEQMVASPSSRPADLTVVSADEARELTVGNAGPAMEVRAGLSVHRLVEEQVVRSPGAVAVVCGNESLSYAELDARANRLARFLIGRGVGRGVLVGLCFERSLDAVVGMLGVLKAGGAYVPLDPEYPADRLAFMVGDARPAMVLTQQRLAGRFEVPVVSLDTDWDQVAGYPDTAPDITVDRADAAYVIYTSGSSGVPKGVVVEHRSVVDYLTWTGSAYSGAADRVLVHSSFSFDLTVTGLFTPLTVGGCVVLAALDESESVEAGCSLLKGTPSHLPMLTALPERFSPTEQLLLGGEALVGEALTEWRAAHPSVTVLNVYGPTEATVNCAEFRIEPGQEIPSGPVPFGRPQGNARLYVLDASLRPVPVGVAGELYLAGEGLARGYLNRASLTAERFVADPFVAGERMYRSGDLARWNADGELVFAGRADDQVKVRGYRIELGEVEAALTAHPGVSSAVVVVRDDRLVAYVVSTVDTEDVRASVANVLPAYMVPSAFVVLDRLPLTTHGKVDREALPEPEVVAKAGYVAPRNDVELTLSEVWAEVLEVERVGVEDNFFELGGDSILGILVMSRVKAAFGTVLSPRALFEVSTVAGLAELVARSAGAGAEDIPVVDRTEPLPLSFGQQRLWFLNEFQPDGVEYNNIGAVRMHGELEPAVLSAALDRLVARHEALRTTFDAVDGRGVQLVHPRVRVPIVEVDLSARPVGERARELDRELAAEVALPFDLRNGPLVRAKLVRLSDVEHVFVLAMHHIVTDGWSMGVLTGELSTLYSAGIRGEEATLDPLPVQYPDFAVWQRERLSGAMGRRLLEYWRERLAGIAPLELPIDRPRPAVKTTTGAQHVFVLPGDLLAGLRRVARGQDATLFMMLVAATQVVLSRWSGQRDVAIGTASSGRGRPELEGLVGFFVNTLVLRSDVDPILPFSEFLGQVRGTVLDAFAHDEVPFEWLVDELVPVRDPGRDPLVQARVIMQNAPMRDLDLAGLRLEDLRQPRHAAMHELLINYQESGDTLLGAVTYNSDLFDAATIERLAGHLRVLLARIVAAPETPVGDLPVLSETETRELTVGRAGPRLPVRGDVGVHGLVEEQAVRSPGAVAVLCGNESLTYAELDARANRLAHFLIGRGVGRDVLVGLCFERSLDAVVGMLGVLKAGGAYVPLDPEYPADRLAFMVGDARPALVLTQQRLAKRFDVPVVSVDSERSRIEDCPDHAPGTAVVPGDAAYVIYTSGSSGVPKGVVVEHRSVVDYLTWTGSAYSGAAGRVLVHSSFSFDLTVTGLFTPLTVGGCVVLAALDESESVDAGCSLLKGTPSHLPMLTALPPEFSPTAELLLGGEALVGEALTEWRAAHPSVAVLNVYGPTEATVNCAEFRIEPGQEVAAGPVPFGRPQGNARLYVLDALLRPVPVGVVGELYISGGGLARGYLNRASLTAERFVADPFVTGERMYRSGDLARWNSAGELVFAGRADDQVKVRGYRIELGEVEAALTARPGVSSAVVVVRDDRLVAYVVSTVDTEDLRSSLVNVLPAYMVPAAFVALDRLPLTTHGKVDRDALPEPEAVAKAGYVAPRNDTEQTLADLWAEVLGVERVGVEDNFFELGGDSILSIQVIARARRVGLRFTSQQLFLRQTIAALVPDIVVEQSRQPDRAPVTGDVPLTPIQRWFFETVTEDRAHFNQSVYVDLVDGVDEGALRSAVAAVVAQHDALRMRFARADGVWRQQNLATESDEVFAAVEVPSAEDEQDAVTVAQRGLDLTAGPLLRAVLVNGERLFVVVHHLVVDGVSWRILLGDLETAYRQVAEGREIDLGSKTTSFRDWARRLETHVAAGELDRQLGHWANVAATAPTDIPIDHRRGANTVESAEVVSAGLTESETHALVHQVPAMYRTQINDVLLTALGRVLADWTGRDRVAVELEGHGREELFDDVDVSRTVGWFTTRYPIVLDVPPDDWRTVVRAVRRQLRAIPDRGLGYGALRYLRGTADRVTPQVSFNYLGQLDATITEDSPLYRASLPAPGGDRAPSGIRPQPIGVLGRVYEGRLRVDWVYSGNLHRRDTIARLADRFVEALRQIVEDGTP</sequence>
<feature type="domain" description="Carrier" evidence="6">
    <location>
        <begin position="4974"/>
        <end position="5049"/>
    </location>
</feature>
<evidence type="ECO:0000313" key="7">
    <source>
        <dbReference type="EMBL" id="MFD2463476.1"/>
    </source>
</evidence>
<dbReference type="SMART" id="SM00823">
    <property type="entry name" value="PKS_PP"/>
    <property type="match status" value="5"/>
</dbReference>
<evidence type="ECO:0000256" key="1">
    <source>
        <dbReference type="ARBA" id="ARBA00001957"/>
    </source>
</evidence>
<evidence type="ECO:0000256" key="5">
    <source>
        <dbReference type="ARBA" id="ARBA00023194"/>
    </source>
</evidence>
<dbReference type="Pfam" id="PF00550">
    <property type="entry name" value="PP-binding"/>
    <property type="match status" value="5"/>
</dbReference>
<dbReference type="SUPFAM" id="SSF52777">
    <property type="entry name" value="CoA-dependent acyltransferases"/>
    <property type="match status" value="16"/>
</dbReference>
<feature type="domain" description="Carrier" evidence="6">
    <location>
        <begin position="2471"/>
        <end position="2546"/>
    </location>
</feature>
<dbReference type="InterPro" id="IPR023213">
    <property type="entry name" value="CAT-like_dom_sf"/>
</dbReference>
<dbReference type="InterPro" id="IPR036736">
    <property type="entry name" value="ACP-like_sf"/>
</dbReference>
<evidence type="ECO:0000313" key="8">
    <source>
        <dbReference type="Proteomes" id="UP001597419"/>
    </source>
</evidence>
<dbReference type="CDD" id="cd05930">
    <property type="entry name" value="A_NRPS"/>
    <property type="match status" value="3"/>
</dbReference>
<dbReference type="NCBIfam" id="NF003417">
    <property type="entry name" value="PRK04813.1"/>
    <property type="match status" value="5"/>
</dbReference>
<gene>
    <name evidence="7" type="ORF">ACFSYJ_33025</name>
</gene>
<dbReference type="InterPro" id="IPR006162">
    <property type="entry name" value="Ppantetheine_attach_site"/>
</dbReference>
<dbReference type="SUPFAM" id="SSF47336">
    <property type="entry name" value="ACP-like"/>
    <property type="match status" value="5"/>
</dbReference>
<dbReference type="CDD" id="cd19534">
    <property type="entry name" value="E_NRPS"/>
    <property type="match status" value="3"/>
</dbReference>
<keyword evidence="2" id="KW-0596">Phosphopantetheine</keyword>
<dbReference type="InterPro" id="IPR001242">
    <property type="entry name" value="Condensation_dom"/>
</dbReference>
<dbReference type="NCBIfam" id="TIGR01720">
    <property type="entry name" value="NRPS-para261"/>
    <property type="match status" value="3"/>
</dbReference>
<evidence type="ECO:0000256" key="2">
    <source>
        <dbReference type="ARBA" id="ARBA00022450"/>
    </source>
</evidence>
<dbReference type="InterPro" id="IPR020845">
    <property type="entry name" value="AMP-binding_CS"/>
</dbReference>
<dbReference type="CDD" id="cd12117">
    <property type="entry name" value="A_NRPS_Srf_like"/>
    <property type="match status" value="1"/>
</dbReference>
<dbReference type="CDD" id="cd17646">
    <property type="entry name" value="A_NRPS_AB3403-like"/>
    <property type="match status" value="1"/>
</dbReference>
<dbReference type="InterPro" id="IPR000873">
    <property type="entry name" value="AMP-dep_synth/lig_dom"/>
</dbReference>
<dbReference type="Pfam" id="PF13193">
    <property type="entry name" value="AMP-binding_C"/>
    <property type="match status" value="5"/>
</dbReference>
<dbReference type="InterPro" id="IPR009081">
    <property type="entry name" value="PP-bd_ACP"/>
</dbReference>
<dbReference type="InterPro" id="IPR045851">
    <property type="entry name" value="AMP-bd_C_sf"/>
</dbReference>
<comment type="cofactor">
    <cofactor evidence="1">
        <name>pantetheine 4'-phosphate</name>
        <dbReference type="ChEBI" id="CHEBI:47942"/>
    </cofactor>
</comment>
<organism evidence="7 8">
    <name type="scientific">Amycolatopsis samaneae</name>
    <dbReference type="NCBI Taxonomy" id="664691"/>
    <lineage>
        <taxon>Bacteria</taxon>
        <taxon>Bacillati</taxon>
        <taxon>Actinomycetota</taxon>
        <taxon>Actinomycetes</taxon>
        <taxon>Pseudonocardiales</taxon>
        <taxon>Pseudonocardiaceae</taxon>
        <taxon>Amycolatopsis</taxon>
    </lineage>
</organism>
<dbReference type="PANTHER" id="PTHR45527:SF1">
    <property type="entry name" value="FATTY ACID SYNTHASE"/>
    <property type="match status" value="1"/>
</dbReference>
<evidence type="ECO:0000256" key="4">
    <source>
        <dbReference type="ARBA" id="ARBA00022737"/>
    </source>
</evidence>
<dbReference type="InterPro" id="IPR010060">
    <property type="entry name" value="NRPS_synth"/>
</dbReference>
<keyword evidence="8" id="KW-1185">Reference proteome</keyword>
<dbReference type="Proteomes" id="UP001597419">
    <property type="component" value="Unassembled WGS sequence"/>
</dbReference>
<name>A0ABW5GRK2_9PSEU</name>
<reference evidence="8" key="1">
    <citation type="journal article" date="2019" name="Int. J. Syst. Evol. Microbiol.">
        <title>The Global Catalogue of Microorganisms (GCM) 10K type strain sequencing project: providing services to taxonomists for standard genome sequencing and annotation.</title>
        <authorList>
            <consortium name="The Broad Institute Genomics Platform"/>
            <consortium name="The Broad Institute Genome Sequencing Center for Infectious Disease"/>
            <person name="Wu L."/>
            <person name="Ma J."/>
        </authorList>
    </citation>
    <scope>NUCLEOTIDE SEQUENCE [LARGE SCALE GENOMIC DNA]</scope>
    <source>
        <strain evidence="8">CGMCC 4.7643</strain>
    </source>
</reference>
<dbReference type="Gene3D" id="1.10.1200.10">
    <property type="entry name" value="ACP-like"/>
    <property type="match status" value="5"/>
</dbReference>